<keyword evidence="1" id="KW-0812">Transmembrane</keyword>
<evidence type="ECO:0000313" key="2">
    <source>
        <dbReference type="EMBL" id="NYA71976.1"/>
    </source>
</evidence>
<dbReference type="RefSeq" id="WP_176006786.1">
    <property type="nucleotide sequence ID" value="NZ_JABWMI010000015.1"/>
</dbReference>
<evidence type="ECO:0000256" key="1">
    <source>
        <dbReference type="SAM" id="Phobius"/>
    </source>
</evidence>
<proteinExistence type="predicted"/>
<sequence length="67" mass="7701">MASDNNEDKLSRFWFLFSNMLPPVGFFLYVKHRKRYPNKARTALTSAAIGVPIALLGSYVFNTYILK</sequence>
<feature type="transmembrane region" description="Helical" evidence="1">
    <location>
        <begin position="12"/>
        <end position="30"/>
    </location>
</feature>
<organism evidence="2 3">
    <name type="scientific">Flavobacterium agri</name>
    <dbReference type="NCBI Taxonomy" id="2743471"/>
    <lineage>
        <taxon>Bacteria</taxon>
        <taxon>Pseudomonadati</taxon>
        <taxon>Bacteroidota</taxon>
        <taxon>Flavobacteriia</taxon>
        <taxon>Flavobacteriales</taxon>
        <taxon>Flavobacteriaceae</taxon>
        <taxon>Flavobacterium</taxon>
    </lineage>
</organism>
<dbReference type="EMBL" id="JACBJI010000006">
    <property type="protein sequence ID" value="NYA71976.1"/>
    <property type="molecule type" value="Genomic_DNA"/>
</dbReference>
<name>A0A7Y8Y3R7_9FLAO</name>
<accession>A0A7Y8Y3R7</accession>
<protein>
    <submittedName>
        <fullName evidence="2">Uncharacterized protein</fullName>
    </submittedName>
</protein>
<dbReference type="AlphaFoldDB" id="A0A7Y8Y3R7"/>
<gene>
    <name evidence="2" type="ORF">HZF10_13690</name>
</gene>
<reference evidence="2 3" key="1">
    <citation type="submission" date="2020-07" db="EMBL/GenBank/DDBJ databases">
        <authorList>
            <person name="Sun Q."/>
        </authorList>
    </citation>
    <scope>NUCLEOTIDE SEQUENCE [LARGE SCALE GENOMIC DNA]</scope>
    <source>
        <strain evidence="2 3">MAH-1</strain>
    </source>
</reference>
<keyword evidence="1" id="KW-1133">Transmembrane helix</keyword>
<feature type="transmembrane region" description="Helical" evidence="1">
    <location>
        <begin position="42"/>
        <end position="61"/>
    </location>
</feature>
<dbReference type="Proteomes" id="UP000535020">
    <property type="component" value="Unassembled WGS sequence"/>
</dbReference>
<comment type="caution">
    <text evidence="2">The sequence shown here is derived from an EMBL/GenBank/DDBJ whole genome shotgun (WGS) entry which is preliminary data.</text>
</comment>
<keyword evidence="3" id="KW-1185">Reference proteome</keyword>
<keyword evidence="1" id="KW-0472">Membrane</keyword>
<evidence type="ECO:0000313" key="3">
    <source>
        <dbReference type="Proteomes" id="UP000535020"/>
    </source>
</evidence>